<gene>
    <name evidence="2" type="ORF">LCGC14_0717140</name>
</gene>
<feature type="transmembrane region" description="Helical" evidence="1">
    <location>
        <begin position="66"/>
        <end position="88"/>
    </location>
</feature>
<evidence type="ECO:0000256" key="1">
    <source>
        <dbReference type="SAM" id="Phobius"/>
    </source>
</evidence>
<keyword evidence="1" id="KW-0472">Membrane</keyword>
<comment type="caution">
    <text evidence="2">The sequence shown here is derived from an EMBL/GenBank/DDBJ whole genome shotgun (WGS) entry which is preliminary data.</text>
</comment>
<dbReference type="PIRSF" id="PIRSF016919">
    <property type="entry name" value="HupE_UreJ"/>
    <property type="match status" value="1"/>
</dbReference>
<evidence type="ECO:0008006" key="3">
    <source>
        <dbReference type="Google" id="ProtNLM"/>
    </source>
</evidence>
<organism evidence="2">
    <name type="scientific">marine sediment metagenome</name>
    <dbReference type="NCBI Taxonomy" id="412755"/>
    <lineage>
        <taxon>unclassified sequences</taxon>
        <taxon>metagenomes</taxon>
        <taxon>ecological metagenomes</taxon>
    </lineage>
</organism>
<dbReference type="Pfam" id="PF04955">
    <property type="entry name" value="HupE_UreJ"/>
    <property type="match status" value="1"/>
</dbReference>
<proteinExistence type="predicted"/>
<keyword evidence="1" id="KW-1133">Transmembrane helix</keyword>
<feature type="transmembrane region" description="Helical" evidence="1">
    <location>
        <begin position="167"/>
        <end position="188"/>
    </location>
</feature>
<keyword evidence="1" id="KW-0812">Transmembrane</keyword>
<feature type="transmembrane region" description="Helical" evidence="1">
    <location>
        <begin position="30"/>
        <end position="54"/>
    </location>
</feature>
<dbReference type="EMBL" id="LAZR01001608">
    <property type="protein sequence ID" value="KKN42042.1"/>
    <property type="molecule type" value="Genomic_DNA"/>
</dbReference>
<reference evidence="2" key="1">
    <citation type="journal article" date="2015" name="Nature">
        <title>Complex archaea that bridge the gap between prokaryotes and eukaryotes.</title>
        <authorList>
            <person name="Spang A."/>
            <person name="Saw J.H."/>
            <person name="Jorgensen S.L."/>
            <person name="Zaremba-Niedzwiedzka K."/>
            <person name="Martijn J."/>
            <person name="Lind A.E."/>
            <person name="van Eijk R."/>
            <person name="Schleper C."/>
            <person name="Guy L."/>
            <person name="Ettema T.J."/>
        </authorList>
    </citation>
    <scope>NUCLEOTIDE SEQUENCE</scope>
</reference>
<name>A0A0F9QYJ1_9ZZZZ</name>
<feature type="transmembrane region" description="Helical" evidence="1">
    <location>
        <begin position="139"/>
        <end position="161"/>
    </location>
</feature>
<evidence type="ECO:0000313" key="2">
    <source>
        <dbReference type="EMBL" id="KKN42042.1"/>
    </source>
</evidence>
<accession>A0A0F9QYJ1</accession>
<sequence length="189" mass="19485">MKKSIVTLAALLGIPLAAMAHPGHEAVGFLGAFMHPLTGIDHLLVMLAVGFWAARAGSENRFIIPSLFLGALFAGLFVGTLMTASSLVEQSIALSVIAMAIVLVVASRIPFALQLIITSVFAVLHGLVHGQELITSGNSFIACAGLALSTSLILAVGYVLGSQKQKLGAFLQQVLVAILTVAGSVLVLS</sequence>
<dbReference type="InterPro" id="IPR007038">
    <property type="entry name" value="HupE_UreJ"/>
</dbReference>
<protein>
    <recommendedName>
        <fullName evidence="3">HupE/UreJ protein</fullName>
    </recommendedName>
</protein>
<dbReference type="AlphaFoldDB" id="A0A0F9QYJ1"/>
<feature type="transmembrane region" description="Helical" evidence="1">
    <location>
        <begin position="94"/>
        <end position="127"/>
    </location>
</feature>